<dbReference type="PANTHER" id="PTHR22930:SF269">
    <property type="entry name" value="NUCLEASE HARBI1-LIKE PROTEIN"/>
    <property type="match status" value="1"/>
</dbReference>
<dbReference type="AlphaFoldDB" id="A0A8X6IJ66"/>
<dbReference type="EMBL" id="BMAO01006053">
    <property type="protein sequence ID" value="GFR05760.1"/>
    <property type="molecule type" value="Genomic_DNA"/>
</dbReference>
<organism evidence="1 2">
    <name type="scientific">Trichonephila clavata</name>
    <name type="common">Joro spider</name>
    <name type="synonym">Nephila clavata</name>
    <dbReference type="NCBI Taxonomy" id="2740835"/>
    <lineage>
        <taxon>Eukaryota</taxon>
        <taxon>Metazoa</taxon>
        <taxon>Ecdysozoa</taxon>
        <taxon>Arthropoda</taxon>
        <taxon>Chelicerata</taxon>
        <taxon>Arachnida</taxon>
        <taxon>Araneae</taxon>
        <taxon>Araneomorphae</taxon>
        <taxon>Entelegynae</taxon>
        <taxon>Araneoidea</taxon>
        <taxon>Nephilidae</taxon>
        <taxon>Trichonephila</taxon>
    </lineage>
</organism>
<dbReference type="InterPro" id="IPR045249">
    <property type="entry name" value="HARBI1-like"/>
</dbReference>
<proteinExistence type="predicted"/>
<accession>A0A8X6IJ66</accession>
<dbReference type="PANTHER" id="PTHR22930">
    <property type="match status" value="1"/>
</dbReference>
<name>A0A8X6IJ66_TRICU</name>
<evidence type="ECO:0000313" key="2">
    <source>
        <dbReference type="Proteomes" id="UP000887116"/>
    </source>
</evidence>
<evidence type="ECO:0000313" key="1">
    <source>
        <dbReference type="EMBL" id="GFR05760.1"/>
    </source>
</evidence>
<reference evidence="1" key="1">
    <citation type="submission" date="2020-07" db="EMBL/GenBank/DDBJ databases">
        <title>Multicomponent nature underlies the extraordinary mechanical properties of spider dragline silk.</title>
        <authorList>
            <person name="Kono N."/>
            <person name="Nakamura H."/>
            <person name="Mori M."/>
            <person name="Yoshida Y."/>
            <person name="Ohtoshi R."/>
            <person name="Malay A.D."/>
            <person name="Moran D.A.P."/>
            <person name="Tomita M."/>
            <person name="Numata K."/>
            <person name="Arakawa K."/>
        </authorList>
    </citation>
    <scope>NUCLEOTIDE SEQUENCE</scope>
</reference>
<gene>
    <name evidence="1" type="primary">B7P43_G18037</name>
    <name evidence="1" type="ORF">TNCT_631911</name>
</gene>
<sequence length="205" mass="24237">MDAVLINAVIFRRRQRRKQKKNRLWIYEINRKRPEFGIFHHLHPDLRKDERKFYSFFRMSEEMFSILLGQEISKQDTNYRKSITAEEILSICLGYLITGHSFTSLTFYYRVGLSTIHEIVRETTQALWNALQPRYMAIPSTDEWSKIAQDYNDKWNMPNCIGSIDGKHCRIQRPCNAGSLFYNYKDVHSIVLLAVADANTCFPMI</sequence>
<comment type="caution">
    <text evidence="1">The sequence shown here is derived from an EMBL/GenBank/DDBJ whole genome shotgun (WGS) entry which is preliminary data.</text>
</comment>
<protein>
    <submittedName>
        <fullName evidence="1">DDE Tnp4 domain-containing protein</fullName>
    </submittedName>
</protein>
<dbReference type="OrthoDB" id="6485785at2759"/>
<keyword evidence="2" id="KW-1185">Reference proteome</keyword>
<dbReference type="Proteomes" id="UP000887116">
    <property type="component" value="Unassembled WGS sequence"/>
</dbReference>